<organism evidence="1 2">
    <name type="scientific">Micromonospora matsumotoense</name>
    <dbReference type="NCBI Taxonomy" id="121616"/>
    <lineage>
        <taxon>Bacteria</taxon>
        <taxon>Bacillati</taxon>
        <taxon>Actinomycetota</taxon>
        <taxon>Actinomycetes</taxon>
        <taxon>Micromonosporales</taxon>
        <taxon>Micromonosporaceae</taxon>
        <taxon>Micromonospora</taxon>
    </lineage>
</organism>
<evidence type="ECO:0000313" key="1">
    <source>
        <dbReference type="EMBL" id="SCF33910.1"/>
    </source>
</evidence>
<evidence type="ECO:0000313" key="2">
    <source>
        <dbReference type="Proteomes" id="UP000198797"/>
    </source>
</evidence>
<dbReference type="AlphaFoldDB" id="A0A1C4ZLG6"/>
<gene>
    <name evidence="1" type="ORF">GA0070216_11087</name>
</gene>
<protein>
    <submittedName>
        <fullName evidence="1">Uncharacterized protein</fullName>
    </submittedName>
</protein>
<keyword evidence="2" id="KW-1185">Reference proteome</keyword>
<accession>A0A1C4ZLG6</accession>
<proteinExistence type="predicted"/>
<reference evidence="2" key="1">
    <citation type="submission" date="2016-06" db="EMBL/GenBank/DDBJ databases">
        <authorList>
            <person name="Varghese N."/>
            <person name="Submissions Spin"/>
        </authorList>
    </citation>
    <scope>NUCLEOTIDE SEQUENCE [LARGE SCALE GENOMIC DNA]</scope>
    <source>
        <strain evidence="2">DSM 44100</strain>
    </source>
</reference>
<dbReference type="Proteomes" id="UP000198797">
    <property type="component" value="Unassembled WGS sequence"/>
</dbReference>
<sequence>MSEHSERTTGCHGCHATPVSADANFRTVTS</sequence>
<name>A0A1C4ZLG6_9ACTN</name>
<dbReference type="EMBL" id="FMCU01000010">
    <property type="protein sequence ID" value="SCF33910.1"/>
    <property type="molecule type" value="Genomic_DNA"/>
</dbReference>